<gene>
    <name evidence="2" type="ORF">ACFO5K_19655</name>
</gene>
<sequence>MRIAIEIAGIIVLINGIGGLVKDDFGLLARVADGGAPTWLSMSAVLVGAALVGASLLSRNPGRRRTRSDS</sequence>
<dbReference type="Proteomes" id="UP001595844">
    <property type="component" value="Unassembled WGS sequence"/>
</dbReference>
<proteinExistence type="predicted"/>
<dbReference type="EMBL" id="JBHSDL010000025">
    <property type="protein sequence ID" value="MFC4376317.1"/>
    <property type="molecule type" value="Genomic_DNA"/>
</dbReference>
<evidence type="ECO:0000313" key="2">
    <source>
        <dbReference type="EMBL" id="MFC4376317.1"/>
    </source>
</evidence>
<keyword evidence="1" id="KW-1133">Transmembrane helix</keyword>
<dbReference type="RefSeq" id="WP_378564833.1">
    <property type="nucleotide sequence ID" value="NZ_JBHSDL010000025.1"/>
</dbReference>
<keyword evidence="3" id="KW-1185">Reference proteome</keyword>
<organism evidence="2 3">
    <name type="scientific">Nocardia halotolerans</name>
    <dbReference type="NCBI Taxonomy" id="1755878"/>
    <lineage>
        <taxon>Bacteria</taxon>
        <taxon>Bacillati</taxon>
        <taxon>Actinomycetota</taxon>
        <taxon>Actinomycetes</taxon>
        <taxon>Mycobacteriales</taxon>
        <taxon>Nocardiaceae</taxon>
        <taxon>Nocardia</taxon>
    </lineage>
</organism>
<reference evidence="3" key="1">
    <citation type="journal article" date="2019" name="Int. J. Syst. Evol. Microbiol.">
        <title>The Global Catalogue of Microorganisms (GCM) 10K type strain sequencing project: providing services to taxonomists for standard genome sequencing and annotation.</title>
        <authorList>
            <consortium name="The Broad Institute Genomics Platform"/>
            <consortium name="The Broad Institute Genome Sequencing Center for Infectious Disease"/>
            <person name="Wu L."/>
            <person name="Ma J."/>
        </authorList>
    </citation>
    <scope>NUCLEOTIDE SEQUENCE [LARGE SCALE GENOMIC DNA]</scope>
    <source>
        <strain evidence="3">IBRC-M 10490</strain>
    </source>
</reference>
<evidence type="ECO:0000256" key="1">
    <source>
        <dbReference type="SAM" id="Phobius"/>
    </source>
</evidence>
<protein>
    <submittedName>
        <fullName evidence="2">Uncharacterized protein</fullName>
    </submittedName>
</protein>
<evidence type="ECO:0000313" key="3">
    <source>
        <dbReference type="Proteomes" id="UP001595844"/>
    </source>
</evidence>
<keyword evidence="1" id="KW-0812">Transmembrane</keyword>
<keyword evidence="1" id="KW-0472">Membrane</keyword>
<comment type="caution">
    <text evidence="2">The sequence shown here is derived from an EMBL/GenBank/DDBJ whole genome shotgun (WGS) entry which is preliminary data.</text>
</comment>
<accession>A0ABV8VLM2</accession>
<name>A0ABV8VLM2_9NOCA</name>
<feature type="transmembrane region" description="Helical" evidence="1">
    <location>
        <begin position="38"/>
        <end position="57"/>
    </location>
</feature>